<proteinExistence type="predicted"/>
<protein>
    <submittedName>
        <fullName evidence="1">Uncharacterized protein</fullName>
    </submittedName>
</protein>
<organism evidence="1 2">
    <name type="scientific">Phytophthora infestans</name>
    <name type="common">Potato late blight agent</name>
    <name type="synonym">Botrytis infestans</name>
    <dbReference type="NCBI Taxonomy" id="4787"/>
    <lineage>
        <taxon>Eukaryota</taxon>
        <taxon>Sar</taxon>
        <taxon>Stramenopiles</taxon>
        <taxon>Oomycota</taxon>
        <taxon>Peronosporomycetes</taxon>
        <taxon>Peronosporales</taxon>
        <taxon>Peronosporaceae</taxon>
        <taxon>Phytophthora</taxon>
    </lineage>
</organism>
<dbReference type="EMBL" id="WSZM01001306">
    <property type="protein sequence ID" value="KAF4027748.1"/>
    <property type="molecule type" value="Genomic_DNA"/>
</dbReference>
<keyword evidence="2" id="KW-1185">Reference proteome</keyword>
<gene>
    <name evidence="1" type="ORF">GN244_ATG20614</name>
</gene>
<evidence type="ECO:0000313" key="1">
    <source>
        <dbReference type="EMBL" id="KAF4027748.1"/>
    </source>
</evidence>
<dbReference type="AlphaFoldDB" id="A0A833SFA9"/>
<evidence type="ECO:0000313" key="2">
    <source>
        <dbReference type="Proteomes" id="UP000602510"/>
    </source>
</evidence>
<accession>A0A833SFA9</accession>
<comment type="caution">
    <text evidence="1">The sequence shown here is derived from an EMBL/GenBank/DDBJ whole genome shotgun (WGS) entry which is preliminary data.</text>
</comment>
<sequence>MMNHTKGKTKSWLLQKYQL</sequence>
<dbReference type="Proteomes" id="UP000602510">
    <property type="component" value="Unassembled WGS sequence"/>
</dbReference>
<name>A0A833SFA9_PHYIN</name>
<reference evidence="1" key="1">
    <citation type="submission" date="2020-04" db="EMBL/GenBank/DDBJ databases">
        <title>Hybrid Assembly of Korean Phytophthora infestans isolates.</title>
        <authorList>
            <person name="Prokchorchik M."/>
            <person name="Lee Y."/>
            <person name="Seo J."/>
            <person name="Cho J.-H."/>
            <person name="Park Y.-E."/>
            <person name="Jang D.-C."/>
            <person name="Im J.-S."/>
            <person name="Choi J.-G."/>
            <person name="Park H.-J."/>
            <person name="Lee G.-B."/>
            <person name="Lee Y.-G."/>
            <person name="Hong S.-Y."/>
            <person name="Cho K."/>
            <person name="Sohn K.H."/>
        </authorList>
    </citation>
    <scope>NUCLEOTIDE SEQUENCE</scope>
    <source>
        <strain evidence="1">KR_1_A1</strain>
    </source>
</reference>